<dbReference type="AlphaFoldDB" id="A0A7K3M817"/>
<keyword evidence="3" id="KW-0238">DNA-binding</keyword>
<dbReference type="PROSITE" id="PS50931">
    <property type="entry name" value="HTH_LYSR"/>
    <property type="match status" value="1"/>
</dbReference>
<comment type="caution">
    <text evidence="6">The sequence shown here is derived from an EMBL/GenBank/DDBJ whole genome shotgun (WGS) entry which is preliminary data.</text>
</comment>
<evidence type="ECO:0000256" key="2">
    <source>
        <dbReference type="ARBA" id="ARBA00023015"/>
    </source>
</evidence>
<dbReference type="EMBL" id="WLZY01000007">
    <property type="protein sequence ID" value="NDL59330.1"/>
    <property type="molecule type" value="Genomic_DNA"/>
</dbReference>
<sequence>MDFTNADSYRLDWIVSFVAVVHQGGFSAAAKAQYRSQPRVSSHIGDLERVVGAKLFDRSVHPPALTPEGRALLPHAEEILNRLQIFGEIAGAGTETVRGEVRVGMYPSVAVVLYPPLVQQLRRSAPGVTTLLREGDTLALETLLIDGDVDLVVRPVLPPAREDRLAYRQLWREPLVAVVPTGHPLSREPAVSLSQVASFPLVTIGEPTSGVRQFETNLAFAQAGLQPAIAFQTNQPQTLAALVRSDLGIGVTNWLAMATTDCHGVELVPITSNAVERQVAVWWHNARVTSAATFLVRDAIAELQPPRLPSA</sequence>
<dbReference type="Pfam" id="PF03466">
    <property type="entry name" value="LysR_substrate"/>
    <property type="match status" value="1"/>
</dbReference>
<evidence type="ECO:0000259" key="5">
    <source>
        <dbReference type="PROSITE" id="PS50931"/>
    </source>
</evidence>
<name>A0A7K3M817_9ACTN</name>
<dbReference type="SUPFAM" id="SSF53850">
    <property type="entry name" value="Periplasmic binding protein-like II"/>
    <property type="match status" value="1"/>
</dbReference>
<dbReference type="GO" id="GO:0032993">
    <property type="term" value="C:protein-DNA complex"/>
    <property type="evidence" value="ECO:0007669"/>
    <property type="project" value="TreeGrafter"/>
</dbReference>
<gene>
    <name evidence="6" type="ORF">F7O44_19865</name>
</gene>
<evidence type="ECO:0000256" key="4">
    <source>
        <dbReference type="ARBA" id="ARBA00023163"/>
    </source>
</evidence>
<dbReference type="InterPro" id="IPR036390">
    <property type="entry name" value="WH_DNA-bd_sf"/>
</dbReference>
<reference evidence="6 7" key="1">
    <citation type="submission" date="2019-11" db="EMBL/GenBank/DDBJ databases">
        <authorList>
            <person name="Li X.-J."/>
            <person name="Feng X.-M."/>
        </authorList>
    </citation>
    <scope>NUCLEOTIDE SEQUENCE [LARGE SCALE GENOMIC DNA]</scope>
    <source>
        <strain evidence="6 7">XMNu-373</strain>
    </source>
</reference>
<evidence type="ECO:0000313" key="7">
    <source>
        <dbReference type="Proteomes" id="UP000460435"/>
    </source>
</evidence>
<keyword evidence="4" id="KW-0804">Transcription</keyword>
<dbReference type="RefSeq" id="WP_162452030.1">
    <property type="nucleotide sequence ID" value="NZ_WLZY01000007.1"/>
</dbReference>
<proteinExistence type="inferred from homology"/>
<dbReference type="PANTHER" id="PTHR30346">
    <property type="entry name" value="TRANSCRIPTIONAL DUAL REGULATOR HCAR-RELATED"/>
    <property type="match status" value="1"/>
</dbReference>
<dbReference type="PRINTS" id="PR00039">
    <property type="entry name" value="HTHLYSR"/>
</dbReference>
<accession>A0A7K3M817</accession>
<dbReference type="GO" id="GO:0003700">
    <property type="term" value="F:DNA-binding transcription factor activity"/>
    <property type="evidence" value="ECO:0007669"/>
    <property type="project" value="InterPro"/>
</dbReference>
<feature type="domain" description="HTH lysR-type" evidence="5">
    <location>
        <begin position="9"/>
        <end position="66"/>
    </location>
</feature>
<protein>
    <submittedName>
        <fullName evidence="6">LysR family transcriptional regulator</fullName>
    </submittedName>
</protein>
<dbReference type="Proteomes" id="UP000460435">
    <property type="component" value="Unassembled WGS sequence"/>
</dbReference>
<dbReference type="SUPFAM" id="SSF46785">
    <property type="entry name" value="Winged helix' DNA-binding domain"/>
    <property type="match status" value="1"/>
</dbReference>
<dbReference type="Gene3D" id="1.10.10.10">
    <property type="entry name" value="Winged helix-like DNA-binding domain superfamily/Winged helix DNA-binding domain"/>
    <property type="match status" value="1"/>
</dbReference>
<dbReference type="InterPro" id="IPR005119">
    <property type="entry name" value="LysR_subst-bd"/>
</dbReference>
<dbReference type="GO" id="GO:0003677">
    <property type="term" value="F:DNA binding"/>
    <property type="evidence" value="ECO:0007669"/>
    <property type="project" value="UniProtKB-KW"/>
</dbReference>
<dbReference type="PANTHER" id="PTHR30346:SF28">
    <property type="entry name" value="HTH-TYPE TRANSCRIPTIONAL REGULATOR CYNR"/>
    <property type="match status" value="1"/>
</dbReference>
<dbReference type="Gene3D" id="3.40.190.290">
    <property type="match status" value="1"/>
</dbReference>
<comment type="similarity">
    <text evidence="1">Belongs to the LysR transcriptional regulatory family.</text>
</comment>
<keyword evidence="7" id="KW-1185">Reference proteome</keyword>
<evidence type="ECO:0000256" key="1">
    <source>
        <dbReference type="ARBA" id="ARBA00009437"/>
    </source>
</evidence>
<dbReference type="InterPro" id="IPR036388">
    <property type="entry name" value="WH-like_DNA-bd_sf"/>
</dbReference>
<keyword evidence="2" id="KW-0805">Transcription regulation</keyword>
<dbReference type="Pfam" id="PF00126">
    <property type="entry name" value="HTH_1"/>
    <property type="match status" value="1"/>
</dbReference>
<dbReference type="CDD" id="cd05466">
    <property type="entry name" value="PBP2_LTTR_substrate"/>
    <property type="match status" value="1"/>
</dbReference>
<evidence type="ECO:0000256" key="3">
    <source>
        <dbReference type="ARBA" id="ARBA00023125"/>
    </source>
</evidence>
<evidence type="ECO:0000313" key="6">
    <source>
        <dbReference type="EMBL" id="NDL59330.1"/>
    </source>
</evidence>
<organism evidence="6 7">
    <name type="scientific">Phytoactinopolyspora mesophila</name>
    <dbReference type="NCBI Taxonomy" id="2650750"/>
    <lineage>
        <taxon>Bacteria</taxon>
        <taxon>Bacillati</taxon>
        <taxon>Actinomycetota</taxon>
        <taxon>Actinomycetes</taxon>
        <taxon>Jiangellales</taxon>
        <taxon>Jiangellaceae</taxon>
        <taxon>Phytoactinopolyspora</taxon>
    </lineage>
</organism>
<dbReference type="InterPro" id="IPR000847">
    <property type="entry name" value="LysR_HTH_N"/>
</dbReference>